<feature type="compositionally biased region" description="Basic and acidic residues" evidence="1">
    <location>
        <begin position="19"/>
        <end position="34"/>
    </location>
</feature>
<dbReference type="Proteomes" id="UP000095751">
    <property type="component" value="Unassembled WGS sequence"/>
</dbReference>
<feature type="compositionally biased region" description="Low complexity" evidence="1">
    <location>
        <begin position="50"/>
        <end position="61"/>
    </location>
</feature>
<dbReference type="OrthoDB" id="57154at2759"/>
<accession>A0A1E7F494</accession>
<dbReference type="EMBL" id="KV784363">
    <property type="protein sequence ID" value="OEU12980.1"/>
    <property type="molecule type" value="Genomic_DNA"/>
</dbReference>
<protein>
    <submittedName>
        <fullName evidence="2">Uncharacterized protein</fullName>
    </submittedName>
</protein>
<name>A0A1E7F494_9STRA</name>
<sequence length="157" mass="17313">MMNQFKGKEEELLETLRTMKERNVAKKARVESQKIARRNTRSRDRKEGFPSTVTSTPSTTPAVGRLVNEDTEAEEHSENILASSSSNDNDSMPEGSSSVTTDNDEETVETGYDSGKEYVGSFENATRVDPDTAAAAAAAWAIQRSLDNMMEKEEKGL</sequence>
<evidence type="ECO:0000313" key="3">
    <source>
        <dbReference type="Proteomes" id="UP000095751"/>
    </source>
</evidence>
<organism evidence="2 3">
    <name type="scientific">Fragilariopsis cylindrus CCMP1102</name>
    <dbReference type="NCBI Taxonomy" id="635003"/>
    <lineage>
        <taxon>Eukaryota</taxon>
        <taxon>Sar</taxon>
        <taxon>Stramenopiles</taxon>
        <taxon>Ochrophyta</taxon>
        <taxon>Bacillariophyta</taxon>
        <taxon>Bacillariophyceae</taxon>
        <taxon>Bacillariophycidae</taxon>
        <taxon>Bacillariales</taxon>
        <taxon>Bacillariaceae</taxon>
        <taxon>Fragilariopsis</taxon>
    </lineage>
</organism>
<feature type="compositionally biased region" description="Polar residues" evidence="1">
    <location>
        <begin position="80"/>
        <end position="98"/>
    </location>
</feature>
<keyword evidence="3" id="KW-1185">Reference proteome</keyword>
<dbReference type="KEGG" id="fcy:FRACYDRAFT_270268"/>
<gene>
    <name evidence="2" type="ORF">FRACYDRAFT_270268</name>
</gene>
<proteinExistence type="predicted"/>
<evidence type="ECO:0000313" key="2">
    <source>
        <dbReference type="EMBL" id="OEU12980.1"/>
    </source>
</evidence>
<evidence type="ECO:0000256" key="1">
    <source>
        <dbReference type="SAM" id="MobiDB-lite"/>
    </source>
</evidence>
<dbReference type="AlphaFoldDB" id="A0A1E7F494"/>
<feature type="region of interest" description="Disordered" evidence="1">
    <location>
        <begin position="19"/>
        <end position="117"/>
    </location>
</feature>
<reference evidence="2 3" key="1">
    <citation type="submission" date="2016-09" db="EMBL/GenBank/DDBJ databases">
        <title>Extensive genetic diversity and differential bi-allelic expression allows diatom success in the polar Southern Ocean.</title>
        <authorList>
            <consortium name="DOE Joint Genome Institute"/>
            <person name="Mock T."/>
            <person name="Otillar R.P."/>
            <person name="Strauss J."/>
            <person name="Dupont C."/>
            <person name="Frickenhaus S."/>
            <person name="Maumus F."/>
            <person name="Mcmullan M."/>
            <person name="Sanges R."/>
            <person name="Schmutz J."/>
            <person name="Toseland A."/>
            <person name="Valas R."/>
            <person name="Veluchamy A."/>
            <person name="Ward B.J."/>
            <person name="Allen A."/>
            <person name="Barry K."/>
            <person name="Falciatore A."/>
            <person name="Ferrante M."/>
            <person name="Fortunato A.E."/>
            <person name="Gloeckner G."/>
            <person name="Gruber A."/>
            <person name="Hipkin R."/>
            <person name="Janech M."/>
            <person name="Kroth P."/>
            <person name="Leese F."/>
            <person name="Lindquist E."/>
            <person name="Lyon B.R."/>
            <person name="Martin J."/>
            <person name="Mayer C."/>
            <person name="Parker M."/>
            <person name="Quesneville H."/>
            <person name="Raymond J."/>
            <person name="Uhlig C."/>
            <person name="Valentin K.U."/>
            <person name="Worden A.Z."/>
            <person name="Armbrust E.V."/>
            <person name="Bowler C."/>
            <person name="Green B."/>
            <person name="Moulton V."/>
            <person name="Van Oosterhout C."/>
            <person name="Grigoriev I."/>
        </authorList>
    </citation>
    <scope>NUCLEOTIDE SEQUENCE [LARGE SCALE GENOMIC DNA]</scope>
    <source>
        <strain evidence="2 3">CCMP1102</strain>
    </source>
</reference>
<dbReference type="InParanoid" id="A0A1E7F494"/>